<accession>A0A1Z4JPN1</accession>
<dbReference type="Proteomes" id="UP000217895">
    <property type="component" value="Chromosome"/>
</dbReference>
<organism evidence="1 2">
    <name type="scientific">Leptolyngbya boryana NIES-2135</name>
    <dbReference type="NCBI Taxonomy" id="1973484"/>
    <lineage>
        <taxon>Bacteria</taxon>
        <taxon>Bacillati</taxon>
        <taxon>Cyanobacteriota</taxon>
        <taxon>Cyanophyceae</taxon>
        <taxon>Leptolyngbyales</taxon>
        <taxon>Leptolyngbyaceae</taxon>
        <taxon>Leptolyngbya group</taxon>
        <taxon>Leptolyngbya</taxon>
    </lineage>
</organism>
<protein>
    <submittedName>
        <fullName evidence="1">Uncharacterized protein</fullName>
    </submittedName>
</protein>
<reference evidence="1 2" key="1">
    <citation type="submission" date="2017-06" db="EMBL/GenBank/DDBJ databases">
        <title>Genome sequencing of cyanobaciteial culture collection at National Institute for Environmental Studies (NIES).</title>
        <authorList>
            <person name="Hirose Y."/>
            <person name="Shimura Y."/>
            <person name="Fujisawa T."/>
            <person name="Nakamura Y."/>
            <person name="Kawachi M."/>
        </authorList>
    </citation>
    <scope>NUCLEOTIDE SEQUENCE [LARGE SCALE GENOMIC DNA]</scope>
    <source>
        <strain evidence="1 2">NIES-2135</strain>
    </source>
</reference>
<name>A0A1Z4JPN1_LEPBY</name>
<dbReference type="EMBL" id="AP018203">
    <property type="protein sequence ID" value="BAY58613.1"/>
    <property type="molecule type" value="Genomic_DNA"/>
</dbReference>
<sequence length="58" mass="6922">MPFLHQPNLCQKFATIIGLYIAKGQARLYSFKYGTVEDSKRLRMMGDPRRFFQFKMMN</sequence>
<proteinExistence type="predicted"/>
<evidence type="ECO:0000313" key="2">
    <source>
        <dbReference type="Proteomes" id="UP000217895"/>
    </source>
</evidence>
<dbReference type="AlphaFoldDB" id="A0A1Z4JPN1"/>
<gene>
    <name evidence="1" type="ORF">NIES2135_54860</name>
</gene>
<keyword evidence="2" id="KW-1185">Reference proteome</keyword>
<evidence type="ECO:0000313" key="1">
    <source>
        <dbReference type="EMBL" id="BAY58613.1"/>
    </source>
</evidence>